<dbReference type="GO" id="GO:0005524">
    <property type="term" value="F:ATP binding"/>
    <property type="evidence" value="ECO:0007669"/>
    <property type="project" value="UniProtKB-KW"/>
</dbReference>
<keyword evidence="5" id="KW-0597">Phosphoprotein</keyword>
<reference evidence="14" key="1">
    <citation type="submission" date="2024-06" db="EMBL/GenBank/DDBJ databases">
        <title>Complete genome of Salinicola endophyticus HNIBRBA4755.</title>
        <authorList>
            <person name="Shin S.Y."/>
            <person name="Kang H."/>
            <person name="Song J."/>
        </authorList>
    </citation>
    <scope>NUCLEOTIDE SEQUENCE</scope>
    <source>
        <strain evidence="14">HNIBRBA4755</strain>
    </source>
</reference>
<evidence type="ECO:0000259" key="13">
    <source>
        <dbReference type="PROSITE" id="PS50109"/>
    </source>
</evidence>
<evidence type="ECO:0000256" key="8">
    <source>
        <dbReference type="ARBA" id="ARBA00022777"/>
    </source>
</evidence>
<dbReference type="SUPFAM" id="SSF103190">
    <property type="entry name" value="Sensory domain-like"/>
    <property type="match status" value="1"/>
</dbReference>
<evidence type="ECO:0000313" key="14">
    <source>
        <dbReference type="EMBL" id="XCJ78802.1"/>
    </source>
</evidence>
<name>A0AB74U3M3_9GAMM</name>
<evidence type="ECO:0000256" key="12">
    <source>
        <dbReference type="SAM" id="Phobius"/>
    </source>
</evidence>
<evidence type="ECO:0000256" key="9">
    <source>
        <dbReference type="ARBA" id="ARBA00022989"/>
    </source>
</evidence>
<dbReference type="RefSeq" id="WP_353979766.1">
    <property type="nucleotide sequence ID" value="NZ_CP159578.1"/>
</dbReference>
<evidence type="ECO:0000256" key="4">
    <source>
        <dbReference type="ARBA" id="ARBA00022475"/>
    </source>
</evidence>
<keyword evidence="4" id="KW-1003">Cell membrane</keyword>
<evidence type="ECO:0000256" key="7">
    <source>
        <dbReference type="ARBA" id="ARBA00022692"/>
    </source>
</evidence>
<evidence type="ECO:0000256" key="11">
    <source>
        <dbReference type="ARBA" id="ARBA00023136"/>
    </source>
</evidence>
<dbReference type="Pfam" id="PF02518">
    <property type="entry name" value="HATPase_c"/>
    <property type="match status" value="1"/>
</dbReference>
<keyword evidence="10" id="KW-0902">Two-component regulatory system</keyword>
<keyword evidence="7 12" id="KW-0812">Transmembrane</keyword>
<keyword evidence="14" id="KW-0067">ATP-binding</keyword>
<gene>
    <name evidence="14" type="ORF">ABV408_15355</name>
</gene>
<evidence type="ECO:0000256" key="3">
    <source>
        <dbReference type="ARBA" id="ARBA00012438"/>
    </source>
</evidence>
<dbReference type="EMBL" id="CP159578">
    <property type="protein sequence ID" value="XCJ78802.1"/>
    <property type="molecule type" value="Genomic_DNA"/>
</dbReference>
<dbReference type="PROSITE" id="PS50109">
    <property type="entry name" value="HIS_KIN"/>
    <property type="match status" value="1"/>
</dbReference>
<dbReference type="GO" id="GO:0000160">
    <property type="term" value="P:phosphorelay signal transduction system"/>
    <property type="evidence" value="ECO:0007669"/>
    <property type="project" value="UniProtKB-KW"/>
</dbReference>
<dbReference type="PRINTS" id="PR00344">
    <property type="entry name" value="BCTRLSENSOR"/>
</dbReference>
<comment type="catalytic activity">
    <reaction evidence="1">
        <text>ATP + protein L-histidine = ADP + protein N-phospho-L-histidine.</text>
        <dbReference type="EC" id="2.7.13.3"/>
    </reaction>
</comment>
<dbReference type="Pfam" id="PF17203">
    <property type="entry name" value="sCache_3_2"/>
    <property type="match status" value="1"/>
</dbReference>
<keyword evidence="11 12" id="KW-0472">Membrane</keyword>
<sequence>MKRLRLSAQIFILVASMIVLTLGVAFLLFDYQLKENLERAQGERVMGLAAALADRSDIRHALEATPIVHDADSALRRHVEALRERLGVDFITVMDRDHLRLTHPDPNEVGRHFRGGDEGPALAGESYVSRSEGTLGVSIRGFAPVRAADGQVIGAVATGVTLSRVGLLLAEKRQVVLLGTLLLMLVGGLGAWWLARYIKRILLGFEPHQISQWVQERQALLASLHEGVLAIDAGGELSLINPAARELLAPVGAAPATGVPAATLAQLFGDGTPAINQRLTLNGRALIVNRVQIRERARPRRRGREVAADNGAERIDETRSGGSVVTLRDRSEVNRLAEELTGVSRYAQALRASTHEFKNRLHVILGLVQLRDLGRLERYLHELDDTLIAPAAARVSGVKDPVLAGFLLAKGSEARERRIELEVELESDIPAAAEEEVCHLLVTIIGNLLENAFEAVAGRDERQVTLTLGLDAEALSLHVADSGCGMDAAQRDEVLEQGVSTKGEGRGYGLAMVRAHIDSRGGHLAIYSTPGRGTLVEVTLPYAVAPSWITDGVT</sequence>
<feature type="transmembrane region" description="Helical" evidence="12">
    <location>
        <begin position="6"/>
        <end position="29"/>
    </location>
</feature>
<dbReference type="InterPro" id="IPR036890">
    <property type="entry name" value="HATPase_C_sf"/>
</dbReference>
<dbReference type="CDD" id="cd18773">
    <property type="entry name" value="PDC1_HK_sensor"/>
    <property type="match status" value="1"/>
</dbReference>
<dbReference type="SMART" id="SM00387">
    <property type="entry name" value="HATPase_c"/>
    <property type="match status" value="1"/>
</dbReference>
<dbReference type="EC" id="2.7.13.3" evidence="3"/>
<dbReference type="Gene3D" id="3.30.450.20">
    <property type="entry name" value="PAS domain"/>
    <property type="match status" value="2"/>
</dbReference>
<dbReference type="Gene3D" id="1.10.287.130">
    <property type="match status" value="1"/>
</dbReference>
<feature type="transmembrane region" description="Helical" evidence="12">
    <location>
        <begin position="175"/>
        <end position="195"/>
    </location>
</feature>
<keyword evidence="8" id="KW-0418">Kinase</keyword>
<dbReference type="InterPro" id="IPR033463">
    <property type="entry name" value="sCache_3"/>
</dbReference>
<evidence type="ECO:0000256" key="10">
    <source>
        <dbReference type="ARBA" id="ARBA00023012"/>
    </source>
</evidence>
<protein>
    <recommendedName>
        <fullName evidence="3">histidine kinase</fullName>
        <ecNumber evidence="3">2.7.13.3</ecNumber>
    </recommendedName>
</protein>
<dbReference type="PANTHER" id="PTHR44936">
    <property type="entry name" value="SENSOR PROTEIN CREC"/>
    <property type="match status" value="1"/>
</dbReference>
<dbReference type="AlphaFoldDB" id="A0AB74U3M3"/>
<keyword evidence="14" id="KW-0547">Nucleotide-binding</keyword>
<evidence type="ECO:0000256" key="6">
    <source>
        <dbReference type="ARBA" id="ARBA00022679"/>
    </source>
</evidence>
<dbReference type="Gene3D" id="3.30.565.10">
    <property type="entry name" value="Histidine kinase-like ATPase, C-terminal domain"/>
    <property type="match status" value="1"/>
</dbReference>
<feature type="domain" description="Histidine kinase" evidence="13">
    <location>
        <begin position="331"/>
        <end position="544"/>
    </location>
</feature>
<proteinExistence type="predicted"/>
<dbReference type="InterPro" id="IPR005467">
    <property type="entry name" value="His_kinase_dom"/>
</dbReference>
<evidence type="ECO:0000256" key="2">
    <source>
        <dbReference type="ARBA" id="ARBA00004651"/>
    </source>
</evidence>
<dbReference type="InterPro" id="IPR050980">
    <property type="entry name" value="2C_sensor_his_kinase"/>
</dbReference>
<accession>A0AB74U3M3</accession>
<evidence type="ECO:0000256" key="5">
    <source>
        <dbReference type="ARBA" id="ARBA00022553"/>
    </source>
</evidence>
<dbReference type="InterPro" id="IPR029151">
    <property type="entry name" value="Sensor-like_sf"/>
</dbReference>
<dbReference type="PANTHER" id="PTHR44936:SF9">
    <property type="entry name" value="SENSOR PROTEIN CREC"/>
    <property type="match status" value="1"/>
</dbReference>
<dbReference type="InterPro" id="IPR004358">
    <property type="entry name" value="Sig_transdc_His_kin-like_C"/>
</dbReference>
<dbReference type="SUPFAM" id="SSF55874">
    <property type="entry name" value="ATPase domain of HSP90 chaperone/DNA topoisomerase II/histidine kinase"/>
    <property type="match status" value="1"/>
</dbReference>
<dbReference type="GO" id="GO:0005886">
    <property type="term" value="C:plasma membrane"/>
    <property type="evidence" value="ECO:0007669"/>
    <property type="project" value="UniProtKB-SubCell"/>
</dbReference>
<organism evidence="14">
    <name type="scientific">Salinicola endophyticus</name>
    <dbReference type="NCBI Taxonomy" id="1949083"/>
    <lineage>
        <taxon>Bacteria</taxon>
        <taxon>Pseudomonadati</taxon>
        <taxon>Pseudomonadota</taxon>
        <taxon>Gammaproteobacteria</taxon>
        <taxon>Oceanospirillales</taxon>
        <taxon>Halomonadaceae</taxon>
        <taxon>Salinicola</taxon>
    </lineage>
</organism>
<dbReference type="InterPro" id="IPR003594">
    <property type="entry name" value="HATPase_dom"/>
</dbReference>
<comment type="subcellular location">
    <subcellularLocation>
        <location evidence="2">Cell membrane</location>
        <topology evidence="2">Multi-pass membrane protein</topology>
    </subcellularLocation>
</comment>
<dbReference type="GO" id="GO:0004673">
    <property type="term" value="F:protein histidine kinase activity"/>
    <property type="evidence" value="ECO:0007669"/>
    <property type="project" value="UniProtKB-EC"/>
</dbReference>
<keyword evidence="6" id="KW-0808">Transferase</keyword>
<keyword evidence="9 12" id="KW-1133">Transmembrane helix</keyword>
<evidence type="ECO:0000256" key="1">
    <source>
        <dbReference type="ARBA" id="ARBA00000085"/>
    </source>
</evidence>